<reference evidence="1 2" key="2">
    <citation type="journal article" date="2010" name="Proc. Natl. Acad. Sci. U.S.A.">
        <title>Enigmatic, ultrasmall, uncultivated Archaea.</title>
        <authorList>
            <person name="Baker B.J."/>
            <person name="Comolli L.R."/>
            <person name="Dick G.J."/>
            <person name="Hauser L.J."/>
            <person name="Hyatt D."/>
            <person name="Dill B.D."/>
            <person name="Land M.L."/>
            <person name="Verberkmoes N.C."/>
            <person name="Hettich R.L."/>
            <person name="Banfield J.F."/>
        </authorList>
    </citation>
    <scope>NUCLEOTIDE SEQUENCE [LARGE SCALE GENOMIC DNA]</scope>
    <source>
        <strain evidence="1">ARMAN-2</strain>
    </source>
</reference>
<dbReference type="AlphaFoldDB" id="C7DGF6"/>
<evidence type="ECO:0000313" key="1">
    <source>
        <dbReference type="EMBL" id="EET90484.1"/>
    </source>
</evidence>
<reference evidence="1 2" key="1">
    <citation type="journal article" date="2009" name="Genome Biol.">
        <title>Community-wide analysis of microbial genome sequence signatures.</title>
        <authorList>
            <person name="Dick G.J."/>
            <person name="Andersson A.F."/>
            <person name="Baker B.J."/>
            <person name="Simmons S.L."/>
            <person name="Thomas B.C."/>
            <person name="Yelton A.P."/>
            <person name="Banfield J.F."/>
        </authorList>
    </citation>
    <scope>NUCLEOTIDE SEQUENCE [LARGE SCALE GENOMIC DNA]</scope>
    <source>
        <strain evidence="1">ARMAN-2</strain>
    </source>
</reference>
<organism evidence="1 2">
    <name type="scientific">Candidatus Micrarchaeum acidiphilum ARMAN-2</name>
    <dbReference type="NCBI Taxonomy" id="425595"/>
    <lineage>
        <taxon>Archaea</taxon>
        <taxon>Candidatus Micrarchaeota</taxon>
        <taxon>Candidatus Micrarchaeia</taxon>
        <taxon>Candidatus Micrarchaeales</taxon>
        <taxon>Candidatus Micrarchaeaceae</taxon>
        <taxon>Candidatus Micrarchaeum</taxon>
    </lineage>
</organism>
<dbReference type="Proteomes" id="UP000332487">
    <property type="component" value="Unassembled WGS sequence"/>
</dbReference>
<name>C7DGF6_MICA2</name>
<sequence>MALFMSLFDRFKEVDEFIAKLPKGLFKCNVCGMLSKNQSAMREHVIGFHKEYVVYKNKYKKIPEIATATWISIYYRILFTPPKEWSNERINSHLYLTRTQTLPYIIGSIKKLSSNGKFIGYVNPILGVNPLFNSTHSSDRHMYGLLNPFGSNVFPVSREVFESLEKGNVSQYTFHRVSTIKSTPLNDNQKQVEFLIRFREGGYNGRTLEDTKIYNSEISPTEKLTYGYSPLDFIPDANMFIELDKALKKAFNIVDFKSSTVKVFFNENGEPCVQARIGGTLYLEHRIIDRIKLTKEAPEIEKACFTDKGLDDFIEFEKNYVKKNKGKDTETIKEWLNEVNKIMKVKA</sequence>
<evidence type="ECO:0000313" key="2">
    <source>
        <dbReference type="Proteomes" id="UP000332487"/>
    </source>
</evidence>
<proteinExistence type="predicted"/>
<dbReference type="EMBL" id="GG697237">
    <property type="protein sequence ID" value="EET90484.1"/>
    <property type="molecule type" value="Genomic_DNA"/>
</dbReference>
<protein>
    <submittedName>
        <fullName evidence="1">Uncharacterized protein</fullName>
    </submittedName>
</protein>
<accession>C7DGF6</accession>
<keyword evidence="2" id="KW-1185">Reference proteome</keyword>
<gene>
    <name evidence="1" type="ORF">UNLARM2_0163</name>
</gene>